<dbReference type="PROSITE" id="PS50093">
    <property type="entry name" value="PKD"/>
    <property type="match status" value="1"/>
</dbReference>
<dbReference type="InterPro" id="IPR035986">
    <property type="entry name" value="PKD_dom_sf"/>
</dbReference>
<dbReference type="Pfam" id="PF18911">
    <property type="entry name" value="PKD_4"/>
    <property type="match status" value="1"/>
</dbReference>
<proteinExistence type="predicted"/>
<protein>
    <submittedName>
        <fullName evidence="5">Cytochrome c</fullName>
    </submittedName>
</protein>
<evidence type="ECO:0000313" key="6">
    <source>
        <dbReference type="Proteomes" id="UP000198816"/>
    </source>
</evidence>
<dbReference type="SUPFAM" id="SSF49299">
    <property type="entry name" value="PKD domain"/>
    <property type="match status" value="1"/>
</dbReference>
<reference evidence="6" key="1">
    <citation type="submission" date="2016-10" db="EMBL/GenBank/DDBJ databases">
        <authorList>
            <person name="Varghese N."/>
            <person name="Submissions S."/>
        </authorList>
    </citation>
    <scope>NUCLEOTIDE SEQUENCE [LARGE SCALE GENOMIC DNA]</scope>
    <source>
        <strain evidence="6">DSM 217</strain>
    </source>
</reference>
<gene>
    <name evidence="5" type="ORF">SAMN05421783_101520</name>
</gene>
<feature type="domain" description="PKD" evidence="4">
    <location>
        <begin position="151"/>
        <end position="238"/>
    </location>
</feature>
<keyword evidence="3" id="KW-1133">Transmembrane helix</keyword>
<feature type="transmembrane region" description="Helical" evidence="3">
    <location>
        <begin position="21"/>
        <end position="44"/>
    </location>
</feature>
<sequence length="882" mass="92943">MTVSEPMGAPGAPPTRDPGQIWSGWTTLCLLGVMYLFAAGAALADDERGSSPSPLRIDSAVWDSRERRLGVSGHGTPRAKVTLVNAYAPAQTLDDDEADGRDGAWSIREERPRPVPCRVRAIQKDGQAAERAVDKAPSDCAPKAPGGGNQVPSARANGPYSGLPGTAISFSSAGSTDPDGSIAGYAWTFGDGATSTQANPSHAYAAVGSYSVVLTVTDNLGATSSPSTTTATISDAPQVGCTSPIPDHCNIKAYTGPEVCVACHEDQARDMHGSVHYQQGGAFDFVTNIPGDFAAAGERPAKAAGDLVATGVNTYCGTHENSPRFTCAGCHVGNGRFPMAQSLFEQLDPESTEAHTQLANIDCLMCHQEVYKRFPDWIAGMGFEAMTLENLTDVNGTLEYKDGSTVTRTGFEGIPILENEKGDPVRMGEESWNSADFLFRPAGAETTADLPITLMPLTTLAAAQNVHATTRQSCLNCHAGAAGADGAKRGDLSKENINPTVTHDMHMSPDGANLTCSDCHSAIGNNGESHRMRGRGLDLRANDVAERFTCETGGCHDSQPHGDFSNTRGSSKDKHAMKVACQTCHIPSYAKAAVGTEIARDWQDPHPSDSACNGRGGWLPREDKGGLGTASLIPSYTWFDGTSEVIYLEESLDGVPTVKLDATVAAKFVGGFSAEDDAYALGMPNGDVESATAKLYPMKKHWGKLARNDETNSLVGHSTFEFFRTGSFCRAVAVGLGENPDDPLVCTGTPGSTEMPPGATTVPVFTYQTINHGVEPDSNALGGDATGCGSCHGGLSGGPARLDMKGLGYGLRTLPSVVIGTRTAALNGNLNNICTQCHENETEDRDFAGVHSRHVQKECKECSACHNFSRPERGLSLSRGED</sequence>
<dbReference type="SMART" id="SM00089">
    <property type="entry name" value="PKD"/>
    <property type="match status" value="1"/>
</dbReference>
<dbReference type="STRING" id="1058.SAMN05421783_101520"/>
<evidence type="ECO:0000256" key="3">
    <source>
        <dbReference type="SAM" id="Phobius"/>
    </source>
</evidence>
<dbReference type="InterPro" id="IPR024673">
    <property type="entry name" value="Octahem_Cyt_c"/>
</dbReference>
<feature type="compositionally biased region" description="Basic and acidic residues" evidence="2">
    <location>
        <begin position="127"/>
        <end position="137"/>
    </location>
</feature>
<dbReference type="PANTHER" id="PTHR35038:SF8">
    <property type="entry name" value="C-TYPE POLYHEME CYTOCHROME OMCC"/>
    <property type="match status" value="1"/>
</dbReference>
<dbReference type="Pfam" id="PF11783">
    <property type="entry name" value="Cytochrome_cB"/>
    <property type="match status" value="1"/>
</dbReference>
<dbReference type="Gene3D" id="1.10.1130.10">
    <property type="entry name" value="Flavocytochrome C3, Chain A"/>
    <property type="match status" value="1"/>
</dbReference>
<evidence type="ECO:0000259" key="4">
    <source>
        <dbReference type="PROSITE" id="PS50093"/>
    </source>
</evidence>
<dbReference type="InterPro" id="IPR051829">
    <property type="entry name" value="Multiheme_Cytochr_ET"/>
</dbReference>
<keyword evidence="3" id="KW-0812">Transmembrane</keyword>
<name>A0A1H2R4C3_THIRO</name>
<dbReference type="InterPro" id="IPR013783">
    <property type="entry name" value="Ig-like_fold"/>
</dbReference>
<feature type="region of interest" description="Disordered" evidence="2">
    <location>
        <begin position="126"/>
        <end position="160"/>
    </location>
</feature>
<dbReference type="InterPro" id="IPR036280">
    <property type="entry name" value="Multihaem_cyt_sf"/>
</dbReference>
<accession>A0A1H2R4C3</accession>
<keyword evidence="1" id="KW-0732">Signal</keyword>
<dbReference type="AlphaFoldDB" id="A0A1H2R4C3"/>
<dbReference type="SUPFAM" id="SSF48695">
    <property type="entry name" value="Multiheme cytochromes"/>
    <property type="match status" value="2"/>
</dbReference>
<dbReference type="CDD" id="cd00146">
    <property type="entry name" value="PKD"/>
    <property type="match status" value="1"/>
</dbReference>
<evidence type="ECO:0000256" key="2">
    <source>
        <dbReference type="SAM" id="MobiDB-lite"/>
    </source>
</evidence>
<dbReference type="Gene3D" id="2.60.40.10">
    <property type="entry name" value="Immunoglobulins"/>
    <property type="match status" value="1"/>
</dbReference>
<evidence type="ECO:0000256" key="1">
    <source>
        <dbReference type="ARBA" id="ARBA00022729"/>
    </source>
</evidence>
<evidence type="ECO:0000313" key="5">
    <source>
        <dbReference type="EMBL" id="SDW13734.1"/>
    </source>
</evidence>
<dbReference type="OrthoDB" id="9788513at2"/>
<dbReference type="InterPro" id="IPR000601">
    <property type="entry name" value="PKD_dom"/>
</dbReference>
<organism evidence="5 6">
    <name type="scientific">Thiocapsa roseopersicina</name>
    <dbReference type="NCBI Taxonomy" id="1058"/>
    <lineage>
        <taxon>Bacteria</taxon>
        <taxon>Pseudomonadati</taxon>
        <taxon>Pseudomonadota</taxon>
        <taxon>Gammaproteobacteria</taxon>
        <taxon>Chromatiales</taxon>
        <taxon>Chromatiaceae</taxon>
        <taxon>Thiocapsa</taxon>
    </lineage>
</organism>
<dbReference type="EMBL" id="FNNZ01000001">
    <property type="protein sequence ID" value="SDW13734.1"/>
    <property type="molecule type" value="Genomic_DNA"/>
</dbReference>
<dbReference type="PANTHER" id="PTHR35038">
    <property type="entry name" value="DISSIMILATORY SULFITE REDUCTASE SIRA"/>
    <property type="match status" value="1"/>
</dbReference>
<dbReference type="InterPro" id="IPR022409">
    <property type="entry name" value="PKD/Chitinase_dom"/>
</dbReference>
<keyword evidence="3" id="KW-0472">Membrane</keyword>
<keyword evidence="6" id="KW-1185">Reference proteome</keyword>
<dbReference type="Proteomes" id="UP000198816">
    <property type="component" value="Unassembled WGS sequence"/>
</dbReference>